<evidence type="ECO:0000256" key="1">
    <source>
        <dbReference type="SAM" id="Phobius"/>
    </source>
</evidence>
<name>A0A1G9Z4E4_9PSEU</name>
<feature type="transmembrane region" description="Helical" evidence="1">
    <location>
        <begin position="114"/>
        <end position="131"/>
    </location>
</feature>
<gene>
    <name evidence="2" type="ORF">SAMN04488074_13718</name>
</gene>
<protein>
    <submittedName>
        <fullName evidence="2">Uncharacterized protein</fullName>
    </submittedName>
</protein>
<organism evidence="2 3">
    <name type="scientific">Lentzea albidocapillata subsp. violacea</name>
    <dbReference type="NCBI Taxonomy" id="128104"/>
    <lineage>
        <taxon>Bacteria</taxon>
        <taxon>Bacillati</taxon>
        <taxon>Actinomycetota</taxon>
        <taxon>Actinomycetes</taxon>
        <taxon>Pseudonocardiales</taxon>
        <taxon>Pseudonocardiaceae</taxon>
        <taxon>Lentzea</taxon>
    </lineage>
</organism>
<dbReference type="EMBL" id="FNET01000037">
    <property type="protein sequence ID" value="SDN16107.1"/>
    <property type="molecule type" value="Genomic_DNA"/>
</dbReference>
<feature type="transmembrane region" description="Helical" evidence="1">
    <location>
        <begin position="87"/>
        <end position="108"/>
    </location>
</feature>
<dbReference type="RefSeq" id="WP_090015173.1">
    <property type="nucleotide sequence ID" value="NZ_FNET01000037.1"/>
</dbReference>
<feature type="transmembrane region" description="Helical" evidence="1">
    <location>
        <begin position="20"/>
        <end position="42"/>
    </location>
</feature>
<sequence>MTNNPTSTSESAAQRWRPLLAHVVIAAIVMAATIVAVRELFIPHTITEASSPEIVLALLIGWQFVWFTLFTGLRLVSRRPLPVGTAIARAVLTVIGAVFPAVVLFLLLPWGWTVVVGTLVVTAAIAVRQIIRWPKRTPAADPDRGQDAADVS</sequence>
<keyword evidence="1" id="KW-0472">Membrane</keyword>
<accession>A0A1G9Z4E4</accession>
<dbReference type="AlphaFoldDB" id="A0A1G9Z4E4"/>
<reference evidence="3" key="1">
    <citation type="submission" date="2016-10" db="EMBL/GenBank/DDBJ databases">
        <authorList>
            <person name="Varghese N."/>
            <person name="Submissions S."/>
        </authorList>
    </citation>
    <scope>NUCLEOTIDE SEQUENCE [LARGE SCALE GENOMIC DNA]</scope>
    <source>
        <strain evidence="3">DSM 44796</strain>
    </source>
</reference>
<keyword evidence="1" id="KW-0812">Transmembrane</keyword>
<evidence type="ECO:0000313" key="2">
    <source>
        <dbReference type="EMBL" id="SDN16107.1"/>
    </source>
</evidence>
<keyword evidence="1" id="KW-1133">Transmembrane helix</keyword>
<evidence type="ECO:0000313" key="3">
    <source>
        <dbReference type="Proteomes" id="UP000199682"/>
    </source>
</evidence>
<feature type="transmembrane region" description="Helical" evidence="1">
    <location>
        <begin position="54"/>
        <end position="75"/>
    </location>
</feature>
<dbReference type="Proteomes" id="UP000199682">
    <property type="component" value="Unassembled WGS sequence"/>
</dbReference>
<proteinExistence type="predicted"/>